<dbReference type="AlphaFoldDB" id="H6BP21"/>
<evidence type="ECO:0000256" key="2">
    <source>
        <dbReference type="ARBA" id="ARBA00009087"/>
    </source>
</evidence>
<feature type="compositionally biased region" description="Acidic residues" evidence="5">
    <location>
        <begin position="258"/>
        <end position="267"/>
    </location>
</feature>
<feature type="region of interest" description="Disordered" evidence="5">
    <location>
        <begin position="635"/>
        <end position="669"/>
    </location>
</feature>
<feature type="compositionally biased region" description="Acidic residues" evidence="5">
    <location>
        <begin position="411"/>
        <end position="420"/>
    </location>
</feature>
<dbReference type="GeneID" id="20306081"/>
<feature type="region of interest" description="Disordered" evidence="5">
    <location>
        <begin position="402"/>
        <end position="598"/>
    </location>
</feature>
<feature type="compositionally biased region" description="Basic and acidic residues" evidence="5">
    <location>
        <begin position="566"/>
        <end position="584"/>
    </location>
</feature>
<feature type="compositionally biased region" description="Acidic residues" evidence="5">
    <location>
        <begin position="142"/>
        <end position="174"/>
    </location>
</feature>
<dbReference type="InterPro" id="IPR056750">
    <property type="entry name" value="RRM_ESF1"/>
</dbReference>
<name>H6BP21_EXODN</name>
<accession>H6BP21</accession>
<dbReference type="STRING" id="858893.H6BP21"/>
<feature type="compositionally biased region" description="Basic residues" evidence="5">
    <location>
        <begin position="636"/>
        <end position="648"/>
    </location>
</feature>
<feature type="region of interest" description="Disordered" evidence="5">
    <location>
        <begin position="238"/>
        <end position="271"/>
    </location>
</feature>
<dbReference type="OMA" id="YEMEMSW"/>
<dbReference type="VEuPathDB" id="FungiDB:HMPREF1120_01442"/>
<feature type="compositionally biased region" description="Basic and acidic residues" evidence="5">
    <location>
        <begin position="510"/>
        <end position="528"/>
    </location>
</feature>
<dbReference type="OrthoDB" id="431825at2759"/>
<feature type="compositionally biased region" description="Polar residues" evidence="5">
    <location>
        <begin position="536"/>
        <end position="548"/>
    </location>
</feature>
<feature type="domain" description="NUC153" evidence="6">
    <location>
        <begin position="672"/>
        <end position="700"/>
    </location>
</feature>
<feature type="compositionally biased region" description="Basic and acidic residues" evidence="5">
    <location>
        <begin position="129"/>
        <end position="141"/>
    </location>
</feature>
<comment type="similarity">
    <text evidence="2">Belongs to the ESF1 family.</text>
</comment>
<evidence type="ECO:0000256" key="1">
    <source>
        <dbReference type="ARBA" id="ARBA00004604"/>
    </source>
</evidence>
<keyword evidence="9" id="KW-1185">Reference proteome</keyword>
<keyword evidence="3" id="KW-0175">Coiled coil</keyword>
<dbReference type="PANTHER" id="PTHR12202">
    <property type="entry name" value="ESF1 HOMOLOG"/>
    <property type="match status" value="1"/>
</dbReference>
<dbReference type="InterPro" id="IPR039754">
    <property type="entry name" value="Esf1"/>
</dbReference>
<dbReference type="InterPro" id="IPR012580">
    <property type="entry name" value="NUC153"/>
</dbReference>
<evidence type="ECO:0000259" key="7">
    <source>
        <dbReference type="Pfam" id="PF25121"/>
    </source>
</evidence>
<feature type="domain" description="ESF1 RRM" evidence="7">
    <location>
        <begin position="190"/>
        <end position="350"/>
    </location>
</feature>
<feature type="compositionally biased region" description="Basic residues" evidence="5">
    <location>
        <begin position="500"/>
        <end position="509"/>
    </location>
</feature>
<dbReference type="HOGENOM" id="CLU_010564_0_1_1"/>
<feature type="compositionally biased region" description="Basic and acidic residues" evidence="5">
    <location>
        <begin position="40"/>
        <end position="76"/>
    </location>
</feature>
<dbReference type="eggNOG" id="KOG2318">
    <property type="taxonomic scope" value="Eukaryota"/>
</dbReference>
<dbReference type="GO" id="GO:0003723">
    <property type="term" value="F:RNA binding"/>
    <property type="evidence" value="ECO:0007669"/>
    <property type="project" value="TreeGrafter"/>
</dbReference>
<sequence>MAEPSSKRQKTGSKPKSQPPSASTGPQISDPRFANIQSDPRYRLPGKKDKVKLDKRFSRALQDEDFTRRAKVDRYGRPIASDAEKKRLKRKYEFEEDEEDEKEKEGSESSSDEPDDDDEVQQELARVNKVHDPLREGKDIESSSDETSSSDEDSDSESDDDEEEEEEEDIDEEVGVGPSQQADVPTGEVTSRIAIVNLDWDNIRAADLFAVFSSFLPPNGSLLKVAIYPSEFGKERLEREELEGPPKEIFANSPKEDVDGEEEEDGEEAIKKSILKPDDGADFDSKALRRYQLERLRYFYCILTFSSPEVAKHIYDSVDGTEYQRTANFFDLRFVPDDTDFSGDVPREECDKIPDDYRPNDFVTDALQHSKVKLTWDAEDRSRKEAVARAFKGSRKEIDENDLKAYLGSDSSEDEDEDADGASSKKEAERQRMRALLGLAPEPTKKSKKEKAPVGDMLVTFTSGLAPTKEDGKKRSVFENSPEPEETTVERYIRKERERKQKRKEKRKAAREGGHDIADSEADSDHSDGGVPTGAGNKTTSTVDNNKTADADADLGFDDPFFADEPSAKTEKAASNKIRKEERMKKKREREAEEEAERKQRAELELLMADDNIVEDGAPKLRHFDMKEIEKAEKLARKKNKKKNKTKDKKVADEEADANAAADDGFKVDAADPRFARLFTSHEYAIDPTNPKFKGTKAMKALLEEGRKRKQKQLVGDAPGRQQNANVKDKGKDRKEKNPGADGGAEDLKSLVQKLKQKQKQK</sequence>
<feature type="compositionally biased region" description="Basic and acidic residues" evidence="5">
    <location>
        <begin position="727"/>
        <end position="739"/>
    </location>
</feature>
<evidence type="ECO:0000313" key="8">
    <source>
        <dbReference type="EMBL" id="EHY53248.1"/>
    </source>
</evidence>
<protein>
    <submittedName>
        <fullName evidence="8">Uncharacterized protein</fullName>
    </submittedName>
</protein>
<dbReference type="RefSeq" id="XP_009153709.1">
    <property type="nucleotide sequence ID" value="XM_009155461.1"/>
</dbReference>
<feature type="compositionally biased region" description="Basic and acidic residues" evidence="5">
    <location>
        <begin position="468"/>
        <end position="477"/>
    </location>
</feature>
<keyword evidence="4" id="KW-0539">Nucleus</keyword>
<dbReference type="PANTHER" id="PTHR12202:SF0">
    <property type="entry name" value="ESF1 HOMOLOG"/>
    <property type="match status" value="1"/>
</dbReference>
<proteinExistence type="inferred from homology"/>
<feature type="region of interest" description="Disordered" evidence="5">
    <location>
        <begin position="1"/>
        <end position="188"/>
    </location>
</feature>
<dbReference type="Proteomes" id="UP000007304">
    <property type="component" value="Unassembled WGS sequence"/>
</dbReference>
<dbReference type="FunCoup" id="H6BP21">
    <property type="interactions" value="1081"/>
</dbReference>
<feature type="compositionally biased region" description="Acidic residues" evidence="5">
    <location>
        <begin position="110"/>
        <end position="121"/>
    </location>
</feature>
<evidence type="ECO:0000256" key="4">
    <source>
        <dbReference type="ARBA" id="ARBA00023242"/>
    </source>
</evidence>
<feature type="compositionally biased region" description="Polar residues" evidence="5">
    <location>
        <begin position="14"/>
        <end position="27"/>
    </location>
</feature>
<dbReference type="Pfam" id="PF08159">
    <property type="entry name" value="NUC153"/>
    <property type="match status" value="1"/>
</dbReference>
<dbReference type="Pfam" id="PF25121">
    <property type="entry name" value="RRM_ESF1"/>
    <property type="match status" value="1"/>
</dbReference>
<gene>
    <name evidence="8" type="ORF">HMPREF1120_01442</name>
</gene>
<evidence type="ECO:0000256" key="3">
    <source>
        <dbReference type="ARBA" id="ARBA00023054"/>
    </source>
</evidence>
<evidence type="ECO:0000259" key="6">
    <source>
        <dbReference type="Pfam" id="PF08159"/>
    </source>
</evidence>
<feature type="compositionally biased region" description="Basic and acidic residues" evidence="5">
    <location>
        <begin position="423"/>
        <end position="432"/>
    </location>
</feature>
<dbReference type="GO" id="GO:0006364">
    <property type="term" value="P:rRNA processing"/>
    <property type="evidence" value="ECO:0007669"/>
    <property type="project" value="InterPro"/>
</dbReference>
<reference evidence="8" key="1">
    <citation type="submission" date="2011-07" db="EMBL/GenBank/DDBJ databases">
        <title>The Genome Sequence of Exophiala (Wangiella) dermatitidis NIH/UT8656.</title>
        <authorList>
            <consortium name="The Broad Institute Genome Sequencing Platform"/>
            <person name="Cuomo C."/>
            <person name="Wang Z."/>
            <person name="Hunicke-Smith S."/>
            <person name="Szanislo P.J."/>
            <person name="Earl A."/>
            <person name="Young S.K."/>
            <person name="Zeng Q."/>
            <person name="Gargeya S."/>
            <person name="Fitzgerald M."/>
            <person name="Haas B."/>
            <person name="Abouelleil A."/>
            <person name="Alvarado L."/>
            <person name="Arachchi H.M."/>
            <person name="Berlin A."/>
            <person name="Brown A."/>
            <person name="Chapman S.B."/>
            <person name="Chen Z."/>
            <person name="Dunbar C."/>
            <person name="Freedman E."/>
            <person name="Gearin G."/>
            <person name="Gellesch M."/>
            <person name="Goldberg J."/>
            <person name="Griggs A."/>
            <person name="Gujja S."/>
            <person name="Heiman D."/>
            <person name="Howarth C."/>
            <person name="Larson L."/>
            <person name="Lui A."/>
            <person name="MacDonald P.J.P."/>
            <person name="Montmayeur A."/>
            <person name="Murphy C."/>
            <person name="Neiman D."/>
            <person name="Pearson M."/>
            <person name="Priest M."/>
            <person name="Roberts A."/>
            <person name="Saif S."/>
            <person name="Shea T."/>
            <person name="Shenoy N."/>
            <person name="Sisk P."/>
            <person name="Stolte C."/>
            <person name="Sykes S."/>
            <person name="Wortman J."/>
            <person name="Nusbaum C."/>
            <person name="Birren B."/>
        </authorList>
    </citation>
    <scope>NUCLEOTIDE SEQUENCE</scope>
    <source>
        <strain evidence="8">NIH/UT8656</strain>
    </source>
</reference>
<dbReference type="EMBL" id="JH226130">
    <property type="protein sequence ID" value="EHY53248.1"/>
    <property type="molecule type" value="Genomic_DNA"/>
</dbReference>
<feature type="region of interest" description="Disordered" evidence="5">
    <location>
        <begin position="703"/>
        <end position="762"/>
    </location>
</feature>
<comment type="subcellular location">
    <subcellularLocation>
        <location evidence="1">Nucleus</location>
        <location evidence="1">Nucleolus</location>
    </subcellularLocation>
</comment>
<organism evidence="8 9">
    <name type="scientific">Exophiala dermatitidis (strain ATCC 34100 / CBS 525.76 / NIH/UT8656)</name>
    <name type="common">Black yeast</name>
    <name type="synonym">Wangiella dermatitidis</name>
    <dbReference type="NCBI Taxonomy" id="858893"/>
    <lineage>
        <taxon>Eukaryota</taxon>
        <taxon>Fungi</taxon>
        <taxon>Dikarya</taxon>
        <taxon>Ascomycota</taxon>
        <taxon>Pezizomycotina</taxon>
        <taxon>Eurotiomycetes</taxon>
        <taxon>Chaetothyriomycetidae</taxon>
        <taxon>Chaetothyriales</taxon>
        <taxon>Herpotrichiellaceae</taxon>
        <taxon>Exophiala</taxon>
    </lineage>
</organism>
<feature type="compositionally biased region" description="Basic and acidic residues" evidence="5">
    <location>
        <begin position="488"/>
        <end position="499"/>
    </location>
</feature>
<dbReference type="InParanoid" id="H6BP21"/>
<dbReference type="GO" id="GO:0005730">
    <property type="term" value="C:nucleolus"/>
    <property type="evidence" value="ECO:0007669"/>
    <property type="project" value="UniProtKB-SubCell"/>
</dbReference>
<evidence type="ECO:0000313" key="9">
    <source>
        <dbReference type="Proteomes" id="UP000007304"/>
    </source>
</evidence>
<evidence type="ECO:0000256" key="5">
    <source>
        <dbReference type="SAM" id="MobiDB-lite"/>
    </source>
</evidence>